<reference evidence="2" key="1">
    <citation type="submission" date="2020-02" db="EMBL/GenBank/DDBJ databases">
        <authorList>
            <person name="Meier V. D."/>
        </authorList>
    </citation>
    <scope>NUCLEOTIDE SEQUENCE</scope>
    <source>
        <strain evidence="2">AVDCRST_MAG50</strain>
    </source>
</reference>
<dbReference type="EMBL" id="CADCTF010000144">
    <property type="protein sequence ID" value="CAA9264586.1"/>
    <property type="molecule type" value="Genomic_DNA"/>
</dbReference>
<feature type="region of interest" description="Disordered" evidence="1">
    <location>
        <begin position="1"/>
        <end position="87"/>
    </location>
</feature>
<proteinExistence type="predicted"/>
<feature type="non-terminal residue" evidence="2">
    <location>
        <position position="1"/>
    </location>
</feature>
<feature type="compositionally biased region" description="Low complexity" evidence="1">
    <location>
        <begin position="73"/>
        <end position="87"/>
    </location>
</feature>
<feature type="compositionally biased region" description="Basic residues" evidence="1">
    <location>
        <begin position="9"/>
        <end position="21"/>
    </location>
</feature>
<accession>A0A6J4IX32</accession>
<protein>
    <submittedName>
        <fullName evidence="2">Uncharacterized protein</fullName>
    </submittedName>
</protein>
<dbReference type="AlphaFoldDB" id="A0A6J4IX32"/>
<feature type="compositionally biased region" description="Basic residues" evidence="1">
    <location>
        <begin position="62"/>
        <end position="72"/>
    </location>
</feature>
<evidence type="ECO:0000313" key="2">
    <source>
        <dbReference type="EMBL" id="CAA9264586.1"/>
    </source>
</evidence>
<feature type="compositionally biased region" description="Gly residues" evidence="1">
    <location>
        <begin position="28"/>
        <end position="43"/>
    </location>
</feature>
<gene>
    <name evidence="2" type="ORF">AVDCRST_MAG50-3018</name>
</gene>
<sequence>GPHLAPHQRPQRTARHLRGGPHLRVGLPGHGGATAVGGGGSELGRGAPRRAAGLELDDRARGRTYRPARRRAPGAPGASPAPGAGPV</sequence>
<organism evidence="2">
    <name type="scientific">uncultured Acidimicrobiales bacterium</name>
    <dbReference type="NCBI Taxonomy" id="310071"/>
    <lineage>
        <taxon>Bacteria</taxon>
        <taxon>Bacillati</taxon>
        <taxon>Actinomycetota</taxon>
        <taxon>Acidimicrobiia</taxon>
        <taxon>Acidimicrobiales</taxon>
        <taxon>environmental samples</taxon>
    </lineage>
</organism>
<name>A0A6J4IX32_9ACTN</name>
<evidence type="ECO:0000256" key="1">
    <source>
        <dbReference type="SAM" id="MobiDB-lite"/>
    </source>
</evidence>
<feature type="non-terminal residue" evidence="2">
    <location>
        <position position="87"/>
    </location>
</feature>